<name>A0A8H5LN75_9AGAR</name>
<evidence type="ECO:0000313" key="3">
    <source>
        <dbReference type="EMBL" id="KAF5363294.1"/>
    </source>
</evidence>
<dbReference type="Proteomes" id="UP000559027">
    <property type="component" value="Unassembled WGS sequence"/>
</dbReference>
<evidence type="ECO:0000313" key="4">
    <source>
        <dbReference type="Proteomes" id="UP000559027"/>
    </source>
</evidence>
<protein>
    <recommendedName>
        <fullName evidence="1">F-box domain-containing protein</fullName>
    </recommendedName>
</protein>
<dbReference type="Pfam" id="PF12937">
    <property type="entry name" value="F-box-like"/>
    <property type="match status" value="1"/>
</dbReference>
<dbReference type="EMBL" id="JAACJO010000063">
    <property type="protein sequence ID" value="KAF5344505.1"/>
    <property type="molecule type" value="Genomic_DNA"/>
</dbReference>
<organism evidence="3 4">
    <name type="scientific">Leucocoprinus leucothites</name>
    <dbReference type="NCBI Taxonomy" id="201217"/>
    <lineage>
        <taxon>Eukaryota</taxon>
        <taxon>Fungi</taxon>
        <taxon>Dikarya</taxon>
        <taxon>Basidiomycota</taxon>
        <taxon>Agaricomycotina</taxon>
        <taxon>Agaricomycetes</taxon>
        <taxon>Agaricomycetidae</taxon>
        <taxon>Agaricales</taxon>
        <taxon>Agaricineae</taxon>
        <taxon>Agaricaceae</taxon>
        <taxon>Leucocoprinus</taxon>
    </lineage>
</organism>
<dbReference type="OrthoDB" id="3365698at2759"/>
<dbReference type="EMBL" id="JAACJO010000001">
    <property type="protein sequence ID" value="KAF5363294.1"/>
    <property type="molecule type" value="Genomic_DNA"/>
</dbReference>
<dbReference type="InterPro" id="IPR001810">
    <property type="entry name" value="F-box_dom"/>
</dbReference>
<sequence>MSSSRINQLPTEILTSIFLYTTEFIHKAFIRTRMTRLSRQLTIIRLVCTRWDSIVVKTPSFWTLLCLHPPSMNFKRSKSPPADALSLWLERSADLPLNIVHLHLDHEYLEDEPTGALNVIRQSIARWRTANIYVAGDASNILTQFSFTDARCLQTLSCDVMSEKESIDIIKHAGNLPNLRSFLLTVPSPLAARTMSSHMANVLKGLTHIDLAFFTNWDEAWQVLRQCTSAVQMVLDLQCPLTNNNVSSPPSPATFDKLIILDINTQPWMHPITLLPLLSLQAPNLNALILSTMSTRVFPLVEKLSDYLTGTLHSLYLLRLGHIDIDDVMRILCAPSVTRIPVVEVTSSGDHEELKELLKTRHSEIERDVKVAKDLSFSGFSVLGWNDRSVTPSASLSNYLSDSFVKPLNTMLLSD</sequence>
<comment type="caution">
    <text evidence="3">The sequence shown here is derived from an EMBL/GenBank/DDBJ whole genome shotgun (WGS) entry which is preliminary data.</text>
</comment>
<keyword evidence="4" id="KW-1185">Reference proteome</keyword>
<feature type="domain" description="F-box" evidence="1">
    <location>
        <begin position="6"/>
        <end position="67"/>
    </location>
</feature>
<accession>A0A8H5LN75</accession>
<gene>
    <name evidence="3" type="ORF">D9756_001150</name>
    <name evidence="2" type="ORF">D9756_011359</name>
</gene>
<evidence type="ECO:0000313" key="2">
    <source>
        <dbReference type="EMBL" id="KAF5344505.1"/>
    </source>
</evidence>
<reference evidence="3 4" key="1">
    <citation type="journal article" date="2020" name="ISME J.">
        <title>Uncovering the hidden diversity of litter-decomposition mechanisms in mushroom-forming fungi.</title>
        <authorList>
            <person name="Floudas D."/>
            <person name="Bentzer J."/>
            <person name="Ahren D."/>
            <person name="Johansson T."/>
            <person name="Persson P."/>
            <person name="Tunlid A."/>
        </authorList>
    </citation>
    <scope>NUCLEOTIDE SEQUENCE [LARGE SCALE GENOMIC DNA]</scope>
    <source>
        <strain evidence="3 4">CBS 146.42</strain>
    </source>
</reference>
<dbReference type="Gene3D" id="1.20.1280.50">
    <property type="match status" value="1"/>
</dbReference>
<evidence type="ECO:0000259" key="1">
    <source>
        <dbReference type="Pfam" id="PF12937"/>
    </source>
</evidence>
<dbReference type="AlphaFoldDB" id="A0A8H5LN75"/>
<proteinExistence type="predicted"/>